<evidence type="ECO:0000313" key="10">
    <source>
        <dbReference type="Proteomes" id="UP000631034"/>
    </source>
</evidence>
<comment type="pathway">
    <text evidence="4">Amino-acid biosynthesis; L-proline biosynthesis; L-proline from L-glutamate 5-semialdehyde: step 1/1.</text>
</comment>
<dbReference type="HAMAP" id="MF_01925">
    <property type="entry name" value="P5C_reductase"/>
    <property type="match status" value="1"/>
</dbReference>
<dbReference type="InterPro" id="IPR028939">
    <property type="entry name" value="P5C_Rdtase_cat_N"/>
</dbReference>
<comment type="function">
    <text evidence="4">Catalyzes the reduction of 1-pyrroline-5-carboxylate (PCA) to L-proline.</text>
</comment>
<dbReference type="InterPro" id="IPR008927">
    <property type="entry name" value="6-PGluconate_DH-like_C_sf"/>
</dbReference>
<sequence length="270" mass="27695">MTLSAERILLLGCGRMGRAMLDGWLNRGLDPSTVTVVDPMIDGSTLPDGVRLVSPADSVALDVDLCVVAVKPQVIDDILPAYMPLARRGTAFFSIVTGKSFETLETLLGGPASVIRCMPNTPVSVGKGVIALLANPRVSEALKTVTGSLMEAVGTVVWLDDESQMDAVTALSGSGPAYVFNLVEAMARAGVILGLPEELSMVLARETVVGAGALMDASPDSAATLRANVTSPGGTTAAALEVLMDTGTGLGPLLAKAMKAAADRSNELAS</sequence>
<dbReference type="FunFam" id="1.10.3730.10:FF:000001">
    <property type="entry name" value="Pyrroline-5-carboxylate reductase"/>
    <property type="match status" value="1"/>
</dbReference>
<feature type="binding site" evidence="6">
    <location>
        <begin position="11"/>
        <end position="16"/>
    </location>
    <ligand>
        <name>NADP(+)</name>
        <dbReference type="ChEBI" id="CHEBI:58349"/>
    </ligand>
</feature>
<evidence type="ECO:0000259" key="8">
    <source>
        <dbReference type="Pfam" id="PF14748"/>
    </source>
</evidence>
<dbReference type="SUPFAM" id="SSF48179">
    <property type="entry name" value="6-phosphogluconate dehydrogenase C-terminal domain-like"/>
    <property type="match status" value="1"/>
</dbReference>
<evidence type="ECO:0000256" key="5">
    <source>
        <dbReference type="NCBIfam" id="TIGR00112"/>
    </source>
</evidence>
<dbReference type="Gene3D" id="3.40.50.720">
    <property type="entry name" value="NAD(P)-binding Rossmann-like Domain"/>
    <property type="match status" value="1"/>
</dbReference>
<dbReference type="GO" id="GO:0005737">
    <property type="term" value="C:cytoplasm"/>
    <property type="evidence" value="ECO:0007669"/>
    <property type="project" value="UniProtKB-SubCell"/>
</dbReference>
<feature type="binding site" evidence="6">
    <location>
        <begin position="69"/>
        <end position="72"/>
    </location>
    <ligand>
        <name>NADP(+)</name>
        <dbReference type="ChEBI" id="CHEBI:58349"/>
    </ligand>
</feature>
<keyword evidence="3 4" id="KW-0560">Oxidoreductase</keyword>
<dbReference type="InterPro" id="IPR029036">
    <property type="entry name" value="P5CR_dimer"/>
</dbReference>
<keyword evidence="4" id="KW-0641">Proline biosynthesis</keyword>
<evidence type="ECO:0000256" key="1">
    <source>
        <dbReference type="ARBA" id="ARBA00005525"/>
    </source>
</evidence>
<evidence type="ECO:0000256" key="3">
    <source>
        <dbReference type="ARBA" id="ARBA00023002"/>
    </source>
</evidence>
<dbReference type="UniPathway" id="UPA00098">
    <property type="reaction ID" value="UER00361"/>
</dbReference>
<dbReference type="SUPFAM" id="SSF51735">
    <property type="entry name" value="NAD(P)-binding Rossmann-fold domains"/>
    <property type="match status" value="1"/>
</dbReference>
<dbReference type="InterPro" id="IPR036291">
    <property type="entry name" value="NAD(P)-bd_dom_sf"/>
</dbReference>
<feature type="domain" description="Pyrroline-5-carboxylate reductase dimerisation" evidence="8">
    <location>
        <begin position="162"/>
        <end position="268"/>
    </location>
</feature>
<dbReference type="Gene3D" id="1.10.3730.10">
    <property type="entry name" value="ProC C-terminal domain-like"/>
    <property type="match status" value="1"/>
</dbReference>
<evidence type="ECO:0000313" key="9">
    <source>
        <dbReference type="EMBL" id="MBE1237094.1"/>
    </source>
</evidence>
<comment type="subcellular location">
    <subcellularLocation>
        <location evidence="4">Cytoplasm</location>
    </subcellularLocation>
</comment>
<name>A0A8J6YVD6_9PROT</name>
<dbReference type="Pfam" id="PF03807">
    <property type="entry name" value="F420_oxidored"/>
    <property type="match status" value="1"/>
</dbReference>
<dbReference type="EC" id="1.5.1.2" evidence="4 5"/>
<keyword evidence="2 4" id="KW-0521">NADP</keyword>
<dbReference type="Proteomes" id="UP000631034">
    <property type="component" value="Unassembled WGS sequence"/>
</dbReference>
<organism evidence="9 10">
    <name type="scientific">Phaeovibrio sulfidiphilus</name>
    <dbReference type="NCBI Taxonomy" id="1220600"/>
    <lineage>
        <taxon>Bacteria</taxon>
        <taxon>Pseudomonadati</taxon>
        <taxon>Pseudomonadota</taxon>
        <taxon>Alphaproteobacteria</taxon>
        <taxon>Rhodospirillales</taxon>
        <taxon>Rhodospirillaceae</taxon>
        <taxon>Phaeovibrio</taxon>
    </lineage>
</organism>
<dbReference type="PANTHER" id="PTHR11645:SF0">
    <property type="entry name" value="PYRROLINE-5-CARBOXYLATE REDUCTASE 3"/>
    <property type="match status" value="1"/>
</dbReference>
<reference evidence="9" key="1">
    <citation type="submission" date="2020-10" db="EMBL/GenBank/DDBJ databases">
        <title>Genome sequence of the unusual species of purple photosynthetic bacteria, Phaeovibrio sulfidiphilus DSM 23193, type strain.</title>
        <authorList>
            <person name="Kyndt J.A."/>
            <person name="Meyer T.E."/>
        </authorList>
    </citation>
    <scope>NUCLEOTIDE SEQUENCE</scope>
    <source>
        <strain evidence="9">DSM 23193</strain>
    </source>
</reference>
<dbReference type="EMBL" id="JACZHT010000003">
    <property type="protein sequence ID" value="MBE1237094.1"/>
    <property type="molecule type" value="Genomic_DNA"/>
</dbReference>
<keyword evidence="4" id="KW-0028">Amino-acid biosynthesis</keyword>
<dbReference type="AlphaFoldDB" id="A0A8J6YVD6"/>
<proteinExistence type="inferred from homology"/>
<dbReference type="NCBIfam" id="TIGR00112">
    <property type="entry name" value="proC"/>
    <property type="match status" value="1"/>
</dbReference>
<dbReference type="InterPro" id="IPR000304">
    <property type="entry name" value="Pyrroline-COOH_reductase"/>
</dbReference>
<comment type="catalytic activity">
    <reaction evidence="4">
        <text>L-proline + NAD(+) = (S)-1-pyrroline-5-carboxylate + NADH + 2 H(+)</text>
        <dbReference type="Rhea" id="RHEA:14105"/>
        <dbReference type="ChEBI" id="CHEBI:15378"/>
        <dbReference type="ChEBI" id="CHEBI:17388"/>
        <dbReference type="ChEBI" id="CHEBI:57540"/>
        <dbReference type="ChEBI" id="CHEBI:57945"/>
        <dbReference type="ChEBI" id="CHEBI:60039"/>
        <dbReference type="EC" id="1.5.1.2"/>
    </reaction>
</comment>
<accession>A0A8J6YVD6</accession>
<dbReference type="PANTHER" id="PTHR11645">
    <property type="entry name" value="PYRROLINE-5-CARBOXYLATE REDUCTASE"/>
    <property type="match status" value="1"/>
</dbReference>
<evidence type="ECO:0000259" key="7">
    <source>
        <dbReference type="Pfam" id="PF03807"/>
    </source>
</evidence>
<evidence type="ECO:0000256" key="2">
    <source>
        <dbReference type="ARBA" id="ARBA00022857"/>
    </source>
</evidence>
<gene>
    <name evidence="4" type="primary">proC</name>
    <name evidence="9" type="ORF">IHV25_05470</name>
</gene>
<comment type="similarity">
    <text evidence="1 4">Belongs to the pyrroline-5-carboxylate reductase family.</text>
</comment>
<evidence type="ECO:0000256" key="4">
    <source>
        <dbReference type="HAMAP-Rule" id="MF_01925"/>
    </source>
</evidence>
<keyword evidence="4" id="KW-0963">Cytoplasm</keyword>
<feature type="domain" description="Pyrroline-5-carboxylate reductase catalytic N-terminal" evidence="7">
    <location>
        <begin position="8"/>
        <end position="82"/>
    </location>
</feature>
<dbReference type="GO" id="GO:0004735">
    <property type="term" value="F:pyrroline-5-carboxylate reductase activity"/>
    <property type="evidence" value="ECO:0007669"/>
    <property type="project" value="UniProtKB-UniRule"/>
</dbReference>
<protein>
    <recommendedName>
        <fullName evidence="4 5">Pyrroline-5-carboxylate reductase</fullName>
        <shortName evidence="4">P5C reductase</shortName>
        <shortName evidence="4">P5CR</shortName>
        <ecNumber evidence="4 5">1.5.1.2</ecNumber>
    </recommendedName>
    <alternativeName>
        <fullName evidence="4">PCA reductase</fullName>
    </alternativeName>
</protein>
<keyword evidence="10" id="KW-1185">Reference proteome</keyword>
<comment type="caution">
    <text evidence="9">The sequence shown here is derived from an EMBL/GenBank/DDBJ whole genome shotgun (WGS) entry which is preliminary data.</text>
</comment>
<dbReference type="RefSeq" id="WP_192534099.1">
    <property type="nucleotide sequence ID" value="NZ_JACZHT010000003.1"/>
</dbReference>
<evidence type="ECO:0000256" key="6">
    <source>
        <dbReference type="PIRSR" id="PIRSR000193-1"/>
    </source>
</evidence>
<dbReference type="Pfam" id="PF14748">
    <property type="entry name" value="P5CR_dimer"/>
    <property type="match status" value="1"/>
</dbReference>
<comment type="catalytic activity">
    <reaction evidence="4">
        <text>L-proline + NADP(+) = (S)-1-pyrroline-5-carboxylate + NADPH + 2 H(+)</text>
        <dbReference type="Rhea" id="RHEA:14109"/>
        <dbReference type="ChEBI" id="CHEBI:15378"/>
        <dbReference type="ChEBI" id="CHEBI:17388"/>
        <dbReference type="ChEBI" id="CHEBI:57783"/>
        <dbReference type="ChEBI" id="CHEBI:58349"/>
        <dbReference type="ChEBI" id="CHEBI:60039"/>
        <dbReference type="EC" id="1.5.1.2"/>
    </reaction>
</comment>
<dbReference type="GO" id="GO:0055129">
    <property type="term" value="P:L-proline biosynthetic process"/>
    <property type="evidence" value="ECO:0007669"/>
    <property type="project" value="UniProtKB-UniRule"/>
</dbReference>
<dbReference type="PIRSF" id="PIRSF000193">
    <property type="entry name" value="Pyrrol-5-carb_rd"/>
    <property type="match status" value="1"/>
</dbReference>